<dbReference type="RefSeq" id="WP_006062968.1">
    <property type="nucleotide sequence ID" value="NZ_KB290828.1"/>
</dbReference>
<dbReference type="Proteomes" id="UP000010445">
    <property type="component" value="Unassembled WGS sequence"/>
</dbReference>
<evidence type="ECO:0008006" key="3">
    <source>
        <dbReference type="Google" id="ProtNLM"/>
    </source>
</evidence>
<reference evidence="1 2" key="1">
    <citation type="submission" date="2012-05" db="EMBL/GenBank/DDBJ databases">
        <authorList>
            <person name="Weinstock G."/>
            <person name="Sodergren E."/>
            <person name="Lobos E.A."/>
            <person name="Fulton L."/>
            <person name="Fulton R."/>
            <person name="Courtney L."/>
            <person name="Fronick C."/>
            <person name="O'Laughlin M."/>
            <person name="Godfrey J."/>
            <person name="Wilson R.M."/>
            <person name="Miner T."/>
            <person name="Farmer C."/>
            <person name="Delehaunty K."/>
            <person name="Cordes M."/>
            <person name="Minx P."/>
            <person name="Tomlinson C."/>
            <person name="Chen J."/>
            <person name="Wollam A."/>
            <person name="Pepin K.H."/>
            <person name="Bhonagiri V."/>
            <person name="Zhang X."/>
            <person name="Suruliraj S."/>
            <person name="Warren W."/>
            <person name="Mitreva M."/>
            <person name="Mardis E.R."/>
            <person name="Wilson R.K."/>
        </authorList>
    </citation>
    <scope>NUCLEOTIDE SEQUENCE [LARGE SCALE GENOMIC DNA]</scope>
    <source>
        <strain evidence="1 2">F0235</strain>
    </source>
</reference>
<dbReference type="InterPro" id="IPR019587">
    <property type="entry name" value="Polyketide_cyclase/dehydratase"/>
</dbReference>
<dbReference type="Gene3D" id="3.30.530.20">
    <property type="match status" value="1"/>
</dbReference>
<dbReference type="AlphaFoldDB" id="L1MJF8"/>
<dbReference type="CDD" id="cd07812">
    <property type="entry name" value="SRPBCC"/>
    <property type="match status" value="1"/>
</dbReference>
<dbReference type="PATRIC" id="fig|1035195.3.peg.647"/>
<dbReference type="OrthoDB" id="4618973at2"/>
<sequence>MDLKDFQYSESILIDAPAHHVYDLVTDVTRTGEWSPIVETCWWKEPSDHAEVGAWFIGRNVTPERTWETESLVTEAQRPIAFQWAVAGGVVRWGYTIAPTDTGCELTETWELTQQGLDFFREKYGDDAENQLADRRAAALAGIPATLVRIKEIAETTA</sequence>
<dbReference type="STRING" id="1035195.HMPREF9997_00723"/>
<proteinExistence type="predicted"/>
<dbReference type="Pfam" id="PF10604">
    <property type="entry name" value="Polyketide_cyc2"/>
    <property type="match status" value="1"/>
</dbReference>
<evidence type="ECO:0000313" key="1">
    <source>
        <dbReference type="EMBL" id="EKX91352.1"/>
    </source>
</evidence>
<comment type="caution">
    <text evidence="1">The sequence shown here is derived from an EMBL/GenBank/DDBJ whole genome shotgun (WGS) entry which is preliminary data.</text>
</comment>
<name>L1MJF8_9CORY</name>
<protein>
    <recommendedName>
        <fullName evidence="3">Polyketide cyclase/dehydrase</fullName>
    </recommendedName>
</protein>
<dbReference type="HOGENOM" id="CLU_106514_2_0_11"/>
<accession>L1MJF8</accession>
<gene>
    <name evidence="1" type="ORF">HMPREF9997_00723</name>
</gene>
<dbReference type="InterPro" id="IPR023393">
    <property type="entry name" value="START-like_dom_sf"/>
</dbReference>
<keyword evidence="2" id="KW-1185">Reference proteome</keyword>
<dbReference type="SUPFAM" id="SSF55961">
    <property type="entry name" value="Bet v1-like"/>
    <property type="match status" value="1"/>
</dbReference>
<organism evidence="1 2">
    <name type="scientific">Corynebacterium durum F0235</name>
    <dbReference type="NCBI Taxonomy" id="1035195"/>
    <lineage>
        <taxon>Bacteria</taxon>
        <taxon>Bacillati</taxon>
        <taxon>Actinomycetota</taxon>
        <taxon>Actinomycetes</taxon>
        <taxon>Mycobacteriales</taxon>
        <taxon>Corynebacteriaceae</taxon>
        <taxon>Corynebacterium</taxon>
    </lineage>
</organism>
<dbReference type="eggNOG" id="COG2154">
    <property type="taxonomic scope" value="Bacteria"/>
</dbReference>
<evidence type="ECO:0000313" key="2">
    <source>
        <dbReference type="Proteomes" id="UP000010445"/>
    </source>
</evidence>
<dbReference type="EMBL" id="AMEM01000012">
    <property type="protein sequence ID" value="EKX91352.1"/>
    <property type="molecule type" value="Genomic_DNA"/>
</dbReference>